<accession>A0AAP0F2G6</accession>
<gene>
    <name evidence="1" type="ORF">Syun_026459</name>
</gene>
<name>A0AAP0F2G6_9MAGN</name>
<dbReference type="Proteomes" id="UP001420932">
    <property type="component" value="Unassembled WGS sequence"/>
</dbReference>
<evidence type="ECO:0000313" key="2">
    <source>
        <dbReference type="Proteomes" id="UP001420932"/>
    </source>
</evidence>
<sequence length="54" mass="6339">MIQCGSDGASLICYHCHQKQIRKINYGESGHHNKQKSLQMRFLVLYFYSSPKTY</sequence>
<organism evidence="1 2">
    <name type="scientific">Stephania yunnanensis</name>
    <dbReference type="NCBI Taxonomy" id="152371"/>
    <lineage>
        <taxon>Eukaryota</taxon>
        <taxon>Viridiplantae</taxon>
        <taxon>Streptophyta</taxon>
        <taxon>Embryophyta</taxon>
        <taxon>Tracheophyta</taxon>
        <taxon>Spermatophyta</taxon>
        <taxon>Magnoliopsida</taxon>
        <taxon>Ranunculales</taxon>
        <taxon>Menispermaceae</taxon>
        <taxon>Menispermoideae</taxon>
        <taxon>Cissampelideae</taxon>
        <taxon>Stephania</taxon>
    </lineage>
</organism>
<dbReference type="EMBL" id="JBBNAF010000011">
    <property type="protein sequence ID" value="KAK9099414.1"/>
    <property type="molecule type" value="Genomic_DNA"/>
</dbReference>
<protein>
    <submittedName>
        <fullName evidence="1">Uncharacterized protein</fullName>
    </submittedName>
</protein>
<proteinExistence type="predicted"/>
<comment type="caution">
    <text evidence="1">The sequence shown here is derived from an EMBL/GenBank/DDBJ whole genome shotgun (WGS) entry which is preliminary data.</text>
</comment>
<reference evidence="1 2" key="1">
    <citation type="submission" date="2024-01" db="EMBL/GenBank/DDBJ databases">
        <title>Genome assemblies of Stephania.</title>
        <authorList>
            <person name="Yang L."/>
        </authorList>
    </citation>
    <scope>NUCLEOTIDE SEQUENCE [LARGE SCALE GENOMIC DNA]</scope>
    <source>
        <strain evidence="1">YNDBR</strain>
        <tissue evidence="1">Leaf</tissue>
    </source>
</reference>
<dbReference type="AlphaFoldDB" id="A0AAP0F2G6"/>
<evidence type="ECO:0000313" key="1">
    <source>
        <dbReference type="EMBL" id="KAK9099414.1"/>
    </source>
</evidence>
<keyword evidence="2" id="KW-1185">Reference proteome</keyword>